<evidence type="ECO:0000256" key="7">
    <source>
        <dbReference type="ARBA" id="ARBA00023034"/>
    </source>
</evidence>
<gene>
    <name evidence="11" type="ORF">B4U80_06684</name>
</gene>
<dbReference type="FunFam" id="3.90.550.50:FF:000004">
    <property type="entry name" value="Hexosyltransferase"/>
    <property type="match status" value="1"/>
</dbReference>
<dbReference type="PANTHER" id="PTHR12369">
    <property type="entry name" value="CHONDROITIN SYNTHASE"/>
    <property type="match status" value="1"/>
</dbReference>
<dbReference type="VEuPathDB" id="VectorBase:LDEU001145"/>
<evidence type="ECO:0000256" key="10">
    <source>
        <dbReference type="RuleBase" id="RU364016"/>
    </source>
</evidence>
<dbReference type="Proteomes" id="UP000288716">
    <property type="component" value="Unassembled WGS sequence"/>
</dbReference>
<comment type="caution">
    <text evidence="11">The sequence shown here is derived from an EMBL/GenBank/DDBJ whole genome shotgun (WGS) entry which is preliminary data.</text>
</comment>
<accession>A0A443STQ4</accession>
<dbReference type="Gene3D" id="3.90.550.10">
    <property type="entry name" value="Spore Coat Polysaccharide Biosynthesis Protein SpsA, Chain A"/>
    <property type="match status" value="1"/>
</dbReference>
<dbReference type="EC" id="2.4.1.-" evidence="10"/>
<evidence type="ECO:0000256" key="2">
    <source>
        <dbReference type="ARBA" id="ARBA00009239"/>
    </source>
</evidence>
<evidence type="ECO:0000256" key="6">
    <source>
        <dbReference type="ARBA" id="ARBA00022989"/>
    </source>
</evidence>
<proteinExistence type="inferred from homology"/>
<keyword evidence="6" id="KW-1133">Transmembrane helix</keyword>
<comment type="similarity">
    <text evidence="2 10">Belongs to the chondroitin N-acetylgalactosaminyltransferase family.</text>
</comment>
<evidence type="ECO:0000256" key="3">
    <source>
        <dbReference type="ARBA" id="ARBA00022679"/>
    </source>
</evidence>
<keyword evidence="5 10" id="KW-0735">Signal-anchor</keyword>
<dbReference type="STRING" id="299467.A0A443STQ4"/>
<protein>
    <recommendedName>
        <fullName evidence="10">Hexosyltransferase</fullName>
        <ecNumber evidence="10">2.4.1.-</ecNumber>
    </recommendedName>
</protein>
<keyword evidence="3 10" id="KW-0808">Transferase</keyword>
<dbReference type="PANTHER" id="PTHR12369:SF11">
    <property type="entry name" value="HEXOSYLTRANSFERASE"/>
    <property type="match status" value="1"/>
</dbReference>
<evidence type="ECO:0000256" key="1">
    <source>
        <dbReference type="ARBA" id="ARBA00004447"/>
    </source>
</evidence>
<evidence type="ECO:0000256" key="4">
    <source>
        <dbReference type="ARBA" id="ARBA00022692"/>
    </source>
</evidence>
<evidence type="ECO:0000256" key="9">
    <source>
        <dbReference type="ARBA" id="ARBA00023180"/>
    </source>
</evidence>
<dbReference type="GO" id="GO:0032580">
    <property type="term" value="C:Golgi cisterna membrane"/>
    <property type="evidence" value="ECO:0007669"/>
    <property type="project" value="UniProtKB-SubCell"/>
</dbReference>
<dbReference type="Pfam" id="PF05679">
    <property type="entry name" value="CHGN"/>
    <property type="match status" value="1"/>
</dbReference>
<comment type="subcellular location">
    <subcellularLocation>
        <location evidence="1 10">Golgi apparatus</location>
        <location evidence="1 10">Golgi stack membrane</location>
        <topology evidence="1 10">Single-pass type II membrane protein</topology>
    </subcellularLocation>
</comment>
<keyword evidence="9" id="KW-0325">Glycoprotein</keyword>
<dbReference type="GO" id="GO:0047238">
    <property type="term" value="F:glucuronosyl-N-acetylgalactosaminyl-proteoglycan 4-beta-N-acetylgalactosaminyltransferase activity"/>
    <property type="evidence" value="ECO:0007669"/>
    <property type="project" value="TreeGrafter"/>
</dbReference>
<dbReference type="Gene3D" id="3.90.550.50">
    <property type="match status" value="1"/>
</dbReference>
<keyword evidence="7 10" id="KW-0333">Golgi apparatus</keyword>
<sequence>MTAQKYLDSRVVDIHRTWGRSVASELLFFSSSSSRYNIYPRLNLFTIYLFRSDYTIPLVALPTVDDSYPPQKKSFLMLKFMYDNFIDDFEWFFRADDDVYVDTDRLKHFLMTVNSSETFFIGQPGLGSKDEFGQLNLKESENFCMGGPGVIISRETLKRFAPHIQYCLKHLYSTHEDVEVGRCVQKFVNISCTWSFEMSSLFYHNFSGEVSLNNPFGTSTLMNAITFHPFKSPLSMVKFHKFYLQRKHRELRKEINSLHEDISEMQNFIYLETDELKDELNVFNVTKLLLGSHKMYPHQQQCLKSEDVFTWSFVNRYLYSNSNENPKRRIDGHLKRSIDTNIAEIVHSINDVSKRKGRYIDLKNLYYGYVKADPLEGVHYILDLFLIYRKYNGKRMTVPVRRHAYAIQNFAKIEIREMNVTDETRIVNIVVPLSGKLQPFKRFIQNFVRVHSEDPFVSLAIVLFPDTSEFQSELRETKLIIKKLMDIGMPLKLAQLGGHFARAAALQRGSSLFESDELLFFVDVDMHLNSEVLRTVRSNTIKGRQIYYPIVLSQYNPSLVPFPPNTNISVDTISGYWRQYGFGIVSLYNSDLQAAGGLNVAIQGWGQEDVDLYVRFVHSNISIFRSADKNLIHIYHDINCNPLFLSAAQYEMCVGTKQASLGDIDNLVNHVKHDILLHS</sequence>
<dbReference type="AlphaFoldDB" id="A0A443STQ4"/>
<organism evidence="11 12">
    <name type="scientific">Leptotrombidium deliense</name>
    <dbReference type="NCBI Taxonomy" id="299467"/>
    <lineage>
        <taxon>Eukaryota</taxon>
        <taxon>Metazoa</taxon>
        <taxon>Ecdysozoa</taxon>
        <taxon>Arthropoda</taxon>
        <taxon>Chelicerata</taxon>
        <taxon>Arachnida</taxon>
        <taxon>Acari</taxon>
        <taxon>Acariformes</taxon>
        <taxon>Trombidiformes</taxon>
        <taxon>Prostigmata</taxon>
        <taxon>Anystina</taxon>
        <taxon>Parasitengona</taxon>
        <taxon>Trombiculoidea</taxon>
        <taxon>Trombiculidae</taxon>
        <taxon>Leptotrombidium</taxon>
    </lineage>
</organism>
<keyword evidence="4" id="KW-0812">Transmembrane</keyword>
<evidence type="ECO:0000313" key="11">
    <source>
        <dbReference type="EMBL" id="RWS30891.1"/>
    </source>
</evidence>
<keyword evidence="8" id="KW-0472">Membrane</keyword>
<evidence type="ECO:0000256" key="5">
    <source>
        <dbReference type="ARBA" id="ARBA00022968"/>
    </source>
</evidence>
<dbReference type="InterPro" id="IPR029044">
    <property type="entry name" value="Nucleotide-diphossugar_trans"/>
</dbReference>
<dbReference type="InterPro" id="IPR051227">
    <property type="entry name" value="CS_glycosyltransferase"/>
</dbReference>
<dbReference type="SUPFAM" id="SSF53448">
    <property type="entry name" value="Nucleotide-diphospho-sugar transferases"/>
    <property type="match status" value="1"/>
</dbReference>
<evidence type="ECO:0000256" key="8">
    <source>
        <dbReference type="ARBA" id="ARBA00023136"/>
    </source>
</evidence>
<keyword evidence="12" id="KW-1185">Reference proteome</keyword>
<reference evidence="11 12" key="1">
    <citation type="journal article" date="2018" name="Gigascience">
        <title>Genomes of trombidid mites reveal novel predicted allergens and laterally-transferred genes associated with secondary metabolism.</title>
        <authorList>
            <person name="Dong X."/>
            <person name="Chaisiri K."/>
            <person name="Xia D."/>
            <person name="Armstrong S.D."/>
            <person name="Fang Y."/>
            <person name="Donnelly M.J."/>
            <person name="Kadowaki T."/>
            <person name="McGarry J.W."/>
            <person name="Darby A.C."/>
            <person name="Makepeace B.L."/>
        </authorList>
    </citation>
    <scope>NUCLEOTIDE SEQUENCE [LARGE SCALE GENOMIC DNA]</scope>
    <source>
        <strain evidence="11">UoL-UT</strain>
    </source>
</reference>
<name>A0A443STQ4_9ACAR</name>
<evidence type="ECO:0000313" key="12">
    <source>
        <dbReference type="Proteomes" id="UP000288716"/>
    </source>
</evidence>
<dbReference type="OrthoDB" id="431432at2759"/>
<dbReference type="EMBL" id="NCKV01000343">
    <property type="protein sequence ID" value="RWS30891.1"/>
    <property type="molecule type" value="Genomic_DNA"/>
</dbReference>
<dbReference type="InterPro" id="IPR008428">
    <property type="entry name" value="Chond_GalNAc"/>
</dbReference>